<dbReference type="Pfam" id="PF03235">
    <property type="entry name" value="GmrSD_N"/>
    <property type="match status" value="1"/>
</dbReference>
<name>A0A1J5Q5R8_9ZZZZ</name>
<dbReference type="PANTHER" id="PTHR39639">
    <property type="entry name" value="CHROMOSOME 16, WHOLE GENOME SHOTGUN SEQUENCE"/>
    <property type="match status" value="1"/>
</dbReference>
<dbReference type="InterPro" id="IPR004919">
    <property type="entry name" value="GmrSD_N"/>
</dbReference>
<accession>A0A1J5Q5R8</accession>
<dbReference type="AlphaFoldDB" id="A0A1J5Q5R8"/>
<reference evidence="2" key="1">
    <citation type="submission" date="2016-10" db="EMBL/GenBank/DDBJ databases">
        <title>Sequence of Gallionella enrichment culture.</title>
        <authorList>
            <person name="Poehlein A."/>
            <person name="Muehling M."/>
            <person name="Daniel R."/>
        </authorList>
    </citation>
    <scope>NUCLEOTIDE SEQUENCE</scope>
</reference>
<proteinExistence type="predicted"/>
<organism evidence="2">
    <name type="scientific">mine drainage metagenome</name>
    <dbReference type="NCBI Taxonomy" id="410659"/>
    <lineage>
        <taxon>unclassified sequences</taxon>
        <taxon>metagenomes</taxon>
        <taxon>ecological metagenomes</taxon>
    </lineage>
</organism>
<feature type="domain" description="GmrSD restriction endonucleases N-terminal" evidence="1">
    <location>
        <begin position="41"/>
        <end position="180"/>
    </location>
</feature>
<gene>
    <name evidence="2" type="ORF">GALL_397110</name>
</gene>
<protein>
    <recommendedName>
        <fullName evidence="1">GmrSD restriction endonucleases N-terminal domain-containing protein</fullName>
    </recommendedName>
</protein>
<dbReference type="PANTHER" id="PTHR39639:SF1">
    <property type="entry name" value="DUF262 DOMAIN-CONTAINING PROTEIN"/>
    <property type="match status" value="1"/>
</dbReference>
<evidence type="ECO:0000313" key="2">
    <source>
        <dbReference type="EMBL" id="OIQ78578.1"/>
    </source>
</evidence>
<evidence type="ECO:0000259" key="1">
    <source>
        <dbReference type="Pfam" id="PF03235"/>
    </source>
</evidence>
<sequence>MTAKMKRKPADPAKVEAAEKQISDYARTVKFTVVEYSFEHIVQRFKNDRYYVPGYQRKHTWPSEKQSKFIESVFMGLPIPFIFFWQDHEGRMEIVDGSQRIRTVRDFIDNKLVLKGLETIPAANGLRYSDLPPSRQYKFIETPIRVIILDNATDAVTRTEMFARINTGGTTATDAEVRRGSLPGPFMDMVISLAESPDFVALTPINNLLVDKREREELVTRFFAYLENFDPKAMAADGDNGDIPLYKEEPRRFYFMFVKAMNEYTSGEVAKEGESAKLKAMSEEFKRVLNFVKKVSPCGFTKTMTGNQVPRVRFESIAVGSALALRADPSLFDRAPDITPLLNTEEYKNATTSDAANIKSKLLKRIKMVRDWLGAR</sequence>
<comment type="caution">
    <text evidence="2">The sequence shown here is derived from an EMBL/GenBank/DDBJ whole genome shotgun (WGS) entry which is preliminary data.</text>
</comment>
<dbReference type="EMBL" id="MLJW01001375">
    <property type="protein sequence ID" value="OIQ78578.1"/>
    <property type="molecule type" value="Genomic_DNA"/>
</dbReference>